<reference evidence="11 12" key="1">
    <citation type="journal article" date="2015" name="Genome Biol. Evol.">
        <title>Phylogenomic analyses indicate that early fungi evolved digesting cell walls of algal ancestors of land plants.</title>
        <authorList>
            <person name="Chang Y."/>
            <person name="Wang S."/>
            <person name="Sekimoto S."/>
            <person name="Aerts A.L."/>
            <person name="Choi C."/>
            <person name="Clum A."/>
            <person name="LaButti K.M."/>
            <person name="Lindquist E.A."/>
            <person name="Yee Ngan C."/>
            <person name="Ohm R.A."/>
            <person name="Salamov A.A."/>
            <person name="Grigoriev I.V."/>
            <person name="Spatafora J.W."/>
            <person name="Berbee M.L."/>
        </authorList>
    </citation>
    <scope>NUCLEOTIDE SEQUENCE [LARGE SCALE GENOMIC DNA]</scope>
    <source>
        <strain evidence="11 12">NRRL 28638</strain>
    </source>
</reference>
<accession>A0A137PGL2</accession>
<dbReference type="EC" id="2.7.11.21" evidence="8"/>
<evidence type="ECO:0000256" key="4">
    <source>
        <dbReference type="ARBA" id="ARBA00022741"/>
    </source>
</evidence>
<evidence type="ECO:0000256" key="7">
    <source>
        <dbReference type="PROSITE-ProRule" id="PRU10141"/>
    </source>
</evidence>
<dbReference type="SUPFAM" id="SSF56112">
    <property type="entry name" value="Protein kinase-like (PK-like)"/>
    <property type="match status" value="1"/>
</dbReference>
<dbReference type="InterPro" id="IPR008271">
    <property type="entry name" value="Ser/Thr_kinase_AS"/>
</dbReference>
<dbReference type="Gene3D" id="1.10.510.10">
    <property type="entry name" value="Transferase(Phosphotransferase) domain 1"/>
    <property type="match status" value="1"/>
</dbReference>
<dbReference type="Pfam" id="PF00069">
    <property type="entry name" value="Pkinase"/>
    <property type="match status" value="1"/>
</dbReference>
<evidence type="ECO:0000256" key="2">
    <source>
        <dbReference type="ARBA" id="ARBA00022679"/>
    </source>
</evidence>
<dbReference type="PROSITE" id="PS00107">
    <property type="entry name" value="PROTEIN_KINASE_ATP"/>
    <property type="match status" value="1"/>
</dbReference>
<dbReference type="PROSITE" id="PS00108">
    <property type="entry name" value="PROTEIN_KINASE_ST"/>
    <property type="match status" value="1"/>
</dbReference>
<comment type="catalytic activity">
    <reaction evidence="8">
        <text>L-threonyl-[protein] + ATP = O-phospho-L-threonyl-[protein] + ADP + H(+)</text>
        <dbReference type="Rhea" id="RHEA:46608"/>
        <dbReference type="Rhea" id="RHEA-COMP:11060"/>
        <dbReference type="Rhea" id="RHEA-COMP:11605"/>
        <dbReference type="ChEBI" id="CHEBI:15378"/>
        <dbReference type="ChEBI" id="CHEBI:30013"/>
        <dbReference type="ChEBI" id="CHEBI:30616"/>
        <dbReference type="ChEBI" id="CHEBI:61977"/>
        <dbReference type="ChEBI" id="CHEBI:456216"/>
        <dbReference type="EC" id="2.7.11.21"/>
    </reaction>
</comment>
<dbReference type="Gene3D" id="3.30.1120.30">
    <property type="entry name" value="POLO box domain"/>
    <property type="match status" value="2"/>
</dbReference>
<dbReference type="OrthoDB" id="408964at2759"/>
<name>A0A137PGL2_CONC2</name>
<evidence type="ECO:0000259" key="9">
    <source>
        <dbReference type="PROSITE" id="PS50011"/>
    </source>
</evidence>
<keyword evidence="2 8" id="KW-0808">Transferase</keyword>
<evidence type="ECO:0000313" key="12">
    <source>
        <dbReference type="Proteomes" id="UP000070444"/>
    </source>
</evidence>
<keyword evidence="12" id="KW-1185">Reference proteome</keyword>
<dbReference type="EMBL" id="KQ964427">
    <property type="protein sequence ID" value="KXN74143.1"/>
    <property type="molecule type" value="Genomic_DNA"/>
</dbReference>
<dbReference type="PROSITE" id="PS50011">
    <property type="entry name" value="PROTEIN_KINASE_DOM"/>
    <property type="match status" value="1"/>
</dbReference>
<feature type="binding site" evidence="7">
    <location>
        <position position="56"/>
    </location>
    <ligand>
        <name>ATP</name>
        <dbReference type="ChEBI" id="CHEBI:30616"/>
    </ligand>
</feature>
<dbReference type="InterPro" id="IPR017441">
    <property type="entry name" value="Protein_kinase_ATP_BS"/>
</dbReference>
<keyword evidence="6 7" id="KW-0067">ATP-binding</keyword>
<keyword evidence="3" id="KW-0677">Repeat</keyword>
<dbReference type="SMART" id="SM00220">
    <property type="entry name" value="S_TKc"/>
    <property type="match status" value="1"/>
</dbReference>
<dbReference type="InterPro" id="IPR000719">
    <property type="entry name" value="Prot_kinase_dom"/>
</dbReference>
<dbReference type="AlphaFoldDB" id="A0A137PGL2"/>
<dbReference type="CDD" id="cd13117">
    <property type="entry name" value="POLO_box_2"/>
    <property type="match status" value="1"/>
</dbReference>
<dbReference type="GO" id="GO:0005524">
    <property type="term" value="F:ATP binding"/>
    <property type="evidence" value="ECO:0007669"/>
    <property type="project" value="UniProtKB-UniRule"/>
</dbReference>
<dbReference type="PANTHER" id="PTHR24345:SF0">
    <property type="entry name" value="CELL CYCLE SERINE_THREONINE-PROTEIN KINASE CDC5_MSD2"/>
    <property type="match status" value="1"/>
</dbReference>
<organism evidence="11 12">
    <name type="scientific">Conidiobolus coronatus (strain ATCC 28846 / CBS 209.66 / NRRL 28638)</name>
    <name type="common">Delacroixia coronata</name>
    <dbReference type="NCBI Taxonomy" id="796925"/>
    <lineage>
        <taxon>Eukaryota</taxon>
        <taxon>Fungi</taxon>
        <taxon>Fungi incertae sedis</taxon>
        <taxon>Zoopagomycota</taxon>
        <taxon>Entomophthoromycotina</taxon>
        <taxon>Entomophthoromycetes</taxon>
        <taxon>Entomophthorales</taxon>
        <taxon>Ancylistaceae</taxon>
        <taxon>Conidiobolus</taxon>
    </lineage>
</organism>
<dbReference type="OMA" id="IQIHKSM"/>
<feature type="domain" description="POLO box" evidence="10">
    <location>
        <begin position="549"/>
        <end position="640"/>
    </location>
</feature>
<dbReference type="GO" id="GO:0005634">
    <property type="term" value="C:nucleus"/>
    <property type="evidence" value="ECO:0007669"/>
    <property type="project" value="TreeGrafter"/>
</dbReference>
<evidence type="ECO:0000256" key="5">
    <source>
        <dbReference type="ARBA" id="ARBA00022777"/>
    </source>
</evidence>
<evidence type="ECO:0000256" key="6">
    <source>
        <dbReference type="ARBA" id="ARBA00022840"/>
    </source>
</evidence>
<feature type="domain" description="POLO box" evidence="10">
    <location>
        <begin position="445"/>
        <end position="530"/>
    </location>
</feature>
<protein>
    <recommendedName>
        <fullName evidence="8">Serine/threonine-protein kinase</fullName>
        <ecNumber evidence="8">2.7.11.21</ecNumber>
    </recommendedName>
</protein>
<keyword evidence="5 8" id="KW-0418">Kinase</keyword>
<evidence type="ECO:0000259" key="10">
    <source>
        <dbReference type="PROSITE" id="PS50078"/>
    </source>
</evidence>
<feature type="domain" description="Protein kinase" evidence="9">
    <location>
        <begin position="24"/>
        <end position="279"/>
    </location>
</feature>
<proteinExistence type="inferred from homology"/>
<dbReference type="Gene3D" id="3.30.200.20">
    <property type="entry name" value="Phosphorylase Kinase, domain 1"/>
    <property type="match status" value="1"/>
</dbReference>
<dbReference type="Proteomes" id="UP000070444">
    <property type="component" value="Unassembled WGS sequence"/>
</dbReference>
<dbReference type="PANTHER" id="PTHR24345">
    <property type="entry name" value="SERINE/THREONINE-PROTEIN KINASE PLK"/>
    <property type="match status" value="1"/>
</dbReference>
<dbReference type="PROSITE" id="PS50078">
    <property type="entry name" value="POLO_BOX"/>
    <property type="match status" value="2"/>
</dbReference>
<evidence type="ECO:0000256" key="8">
    <source>
        <dbReference type="RuleBase" id="RU361162"/>
    </source>
</evidence>
<gene>
    <name evidence="11" type="ORF">CONCODRAFT_83099</name>
</gene>
<dbReference type="InterPro" id="IPR011009">
    <property type="entry name" value="Kinase-like_dom_sf"/>
</dbReference>
<dbReference type="CDD" id="cd14099">
    <property type="entry name" value="STKc_PLK"/>
    <property type="match status" value="1"/>
</dbReference>
<dbReference type="GO" id="GO:0004674">
    <property type="term" value="F:protein serine/threonine kinase activity"/>
    <property type="evidence" value="ECO:0007669"/>
    <property type="project" value="UniProtKB-KW"/>
</dbReference>
<dbReference type="InterPro" id="IPR033695">
    <property type="entry name" value="POLO_box_2"/>
</dbReference>
<dbReference type="InterPro" id="IPR000959">
    <property type="entry name" value="POLO_box_dom"/>
</dbReference>
<evidence type="ECO:0000313" key="11">
    <source>
        <dbReference type="EMBL" id="KXN74143.1"/>
    </source>
</evidence>
<dbReference type="InterPro" id="IPR033701">
    <property type="entry name" value="POLO_box_1"/>
</dbReference>
<evidence type="ECO:0000256" key="3">
    <source>
        <dbReference type="ARBA" id="ARBA00022737"/>
    </source>
</evidence>
<sequence>MARDNLKWPPLPEQLHDKKTDSLYNVGKLLGEGGFAKCYLTTTPSGVRLACKVVLKESLKSEKHKEKLKSEIKINDKLRHNHIVRFHSCFQDPHYVYIMLELCENQSLVDLLKSRKRLTEEEARYYMSQMLDAMEYCHRSKVIHRDLKLGNVFLDSKMHVKIGDFGLATELASDDERKKTICGTPNYIAPEVLYNSNNGHDYKADIWSLGVILYTLVIGTPPFQTRETNEIYRKIRTANFQFPAHVEVTNEFKECVRFILTTDPKARPTIRQIRLHQFFRKFTPKAMPVSGLKSSPDFTYEMREAEMGAAMNGLDNQKLSRSPEQAKQYGQISPPQRKPIPAALIPDSSKPKPIVTSPINPERKRKVFNYNMPSTKNVLDPASPTRSSPTKFERVAFLSLPDMTNYSILQIIHFNIKQAFDYIRKFKTLEDLDRLTGCNLAVPVFINKWIDHGEKYGLGYQLTDETAGVFFKDSTTLVRNPAEPKLQYLYYKSGSTRSSITKESYTPSEIPDALSKKKKLFEHYRDYMRDHLSSSVPTVPFSGPDSLVFLTKFVRTHHAVMFRLSSKTVQVNFFDHYKLVISEEGRVVTLVDTSGKTRTLKMAEIISAHYRVPGPKATSETEDVYSRLKYVQDMLDHILKKKQMETTN</sequence>
<comment type="similarity">
    <text evidence="8">Belongs to the protein kinase superfamily. Ser/Thr protein kinase family. CDC5/Polo subfamily.</text>
</comment>
<dbReference type="FunFam" id="3.30.200.20:FF:000042">
    <property type="entry name" value="Aurora kinase A"/>
    <property type="match status" value="1"/>
</dbReference>
<evidence type="ECO:0000256" key="1">
    <source>
        <dbReference type="ARBA" id="ARBA00022527"/>
    </source>
</evidence>
<dbReference type="FunFam" id="1.10.510.10:FF:000571">
    <property type="entry name" value="Maternal embryonic leucine zipper kinase"/>
    <property type="match status" value="1"/>
</dbReference>
<dbReference type="STRING" id="796925.A0A137PGL2"/>
<dbReference type="SUPFAM" id="SSF82615">
    <property type="entry name" value="Polo-box domain"/>
    <property type="match status" value="2"/>
</dbReference>
<keyword evidence="1 8" id="KW-0723">Serine/threonine-protein kinase</keyword>
<keyword evidence="4 7" id="KW-0547">Nucleotide-binding</keyword>
<dbReference type="Pfam" id="PF00659">
    <property type="entry name" value="POLO_box"/>
    <property type="match status" value="2"/>
</dbReference>
<dbReference type="InterPro" id="IPR036947">
    <property type="entry name" value="POLO_box_dom_sf"/>
</dbReference>
<dbReference type="CDD" id="cd13118">
    <property type="entry name" value="POLO_box_1"/>
    <property type="match status" value="1"/>
</dbReference>